<dbReference type="Gene3D" id="3.40.50.300">
    <property type="entry name" value="P-loop containing nucleotide triphosphate hydrolases"/>
    <property type="match status" value="2"/>
</dbReference>
<keyword evidence="15" id="KW-1185">Reference proteome</keyword>
<protein>
    <recommendedName>
        <fullName evidence="9">DNA 3'-5' helicase</fullName>
        <ecNumber evidence="9">5.6.2.4</ecNumber>
    </recommendedName>
    <alternativeName>
        <fullName evidence="10">DNA 3'-5' helicase II</fullName>
    </alternativeName>
</protein>
<feature type="binding site" evidence="12">
    <location>
        <begin position="41"/>
        <end position="48"/>
    </location>
    <ligand>
        <name>ATP</name>
        <dbReference type="ChEBI" id="CHEBI:30616"/>
    </ligand>
</feature>
<dbReference type="Pfam" id="PF00580">
    <property type="entry name" value="UvrD-helicase"/>
    <property type="match status" value="1"/>
</dbReference>
<dbReference type="InterPro" id="IPR027417">
    <property type="entry name" value="P-loop_NTPase"/>
</dbReference>
<evidence type="ECO:0000313" key="15">
    <source>
        <dbReference type="Proteomes" id="UP001208794"/>
    </source>
</evidence>
<dbReference type="Pfam" id="PF13361">
    <property type="entry name" value="UvrD_C"/>
    <property type="match status" value="1"/>
</dbReference>
<keyword evidence="2 12" id="KW-0547">Nucleotide-binding</keyword>
<keyword evidence="3 12" id="KW-0378">Hydrolase</keyword>
<evidence type="ECO:0000256" key="10">
    <source>
        <dbReference type="ARBA" id="ARBA00034923"/>
    </source>
</evidence>
<dbReference type="SUPFAM" id="SSF52540">
    <property type="entry name" value="P-loop containing nucleoside triphosphate hydrolases"/>
    <property type="match status" value="1"/>
</dbReference>
<keyword evidence="6" id="KW-0238">DNA-binding</keyword>
<comment type="caution">
    <text evidence="14">The sequence shown here is derived from an EMBL/GenBank/DDBJ whole genome shotgun (WGS) entry which is preliminary data.</text>
</comment>
<dbReference type="InterPro" id="IPR014017">
    <property type="entry name" value="DNA_helicase_UvrD-like_C"/>
</dbReference>
<keyword evidence="5 12" id="KW-0067">ATP-binding</keyword>
<dbReference type="InterPro" id="IPR014016">
    <property type="entry name" value="UvrD-like_ATP-bd"/>
</dbReference>
<evidence type="ECO:0000259" key="13">
    <source>
        <dbReference type="PROSITE" id="PS51198"/>
    </source>
</evidence>
<evidence type="ECO:0000256" key="9">
    <source>
        <dbReference type="ARBA" id="ARBA00034808"/>
    </source>
</evidence>
<comment type="similarity">
    <text evidence="1">Belongs to the helicase family. UvrD subfamily.</text>
</comment>
<evidence type="ECO:0000256" key="12">
    <source>
        <dbReference type="PROSITE-ProRule" id="PRU00560"/>
    </source>
</evidence>
<name>A0ABT3MD14_9LEPT</name>
<dbReference type="RefSeq" id="WP_265359677.1">
    <property type="nucleotide sequence ID" value="NZ_JAMQPR010000003.1"/>
</dbReference>
<dbReference type="Proteomes" id="UP001208794">
    <property type="component" value="Unassembled WGS sequence"/>
</dbReference>
<dbReference type="EMBL" id="JAMQPR010000003">
    <property type="protein sequence ID" value="MCW7506119.1"/>
    <property type="molecule type" value="Genomic_DNA"/>
</dbReference>
<evidence type="ECO:0000256" key="8">
    <source>
        <dbReference type="ARBA" id="ARBA00034617"/>
    </source>
</evidence>
<dbReference type="PANTHER" id="PTHR11070:SF2">
    <property type="entry name" value="ATP-DEPENDENT DNA HELICASE SRS2"/>
    <property type="match status" value="1"/>
</dbReference>
<feature type="domain" description="UvrD-like helicase ATP-binding" evidence="13">
    <location>
        <begin position="20"/>
        <end position="335"/>
    </location>
</feature>
<dbReference type="InterPro" id="IPR000212">
    <property type="entry name" value="DNA_helicase_UvrD/REP"/>
</dbReference>
<dbReference type="GO" id="GO:0004386">
    <property type="term" value="F:helicase activity"/>
    <property type="evidence" value="ECO:0007669"/>
    <property type="project" value="UniProtKB-KW"/>
</dbReference>
<evidence type="ECO:0000256" key="4">
    <source>
        <dbReference type="ARBA" id="ARBA00022806"/>
    </source>
</evidence>
<evidence type="ECO:0000256" key="7">
    <source>
        <dbReference type="ARBA" id="ARBA00023235"/>
    </source>
</evidence>
<reference evidence="14 15" key="1">
    <citation type="submission" date="2022-06" db="EMBL/GenBank/DDBJ databases">
        <title>Leptospira isolates from biofilms formed at urban environments.</title>
        <authorList>
            <person name="Ribeiro P.S."/>
            <person name="Sousa T."/>
            <person name="Carvalho N."/>
            <person name="Aburjaile F."/>
            <person name="Neves F."/>
            <person name="Oliveira D."/>
            <person name="Blanco L."/>
            <person name="Lima J."/>
            <person name="Costa F."/>
            <person name="Brenig B."/>
            <person name="Soares S."/>
            <person name="Ramos R."/>
            <person name="Goes-Neto A."/>
            <person name="Matiuzzi M."/>
            <person name="Azevedo V."/>
            <person name="Ristow P."/>
        </authorList>
    </citation>
    <scope>NUCLEOTIDE SEQUENCE [LARGE SCALE GENOMIC DNA]</scope>
    <source>
        <strain evidence="14 15">VSF14</strain>
    </source>
</reference>
<evidence type="ECO:0000256" key="11">
    <source>
        <dbReference type="ARBA" id="ARBA00048988"/>
    </source>
</evidence>
<accession>A0ABT3MD14</accession>
<keyword evidence="7" id="KW-0413">Isomerase</keyword>
<organism evidence="14 15">
    <name type="scientific">Leptospira paudalimensis</name>
    <dbReference type="NCBI Taxonomy" id="2950024"/>
    <lineage>
        <taxon>Bacteria</taxon>
        <taxon>Pseudomonadati</taxon>
        <taxon>Spirochaetota</taxon>
        <taxon>Spirochaetia</taxon>
        <taxon>Leptospirales</taxon>
        <taxon>Leptospiraceae</taxon>
        <taxon>Leptospira</taxon>
    </lineage>
</organism>
<proteinExistence type="inferred from homology"/>
<dbReference type="InterPro" id="IPR013986">
    <property type="entry name" value="DExx_box_DNA_helicase_dom_sf"/>
</dbReference>
<evidence type="ECO:0000256" key="6">
    <source>
        <dbReference type="ARBA" id="ARBA00023125"/>
    </source>
</evidence>
<gene>
    <name evidence="14" type="ORF">ND855_18435</name>
</gene>
<keyword evidence="4 12" id="KW-0347">Helicase</keyword>
<dbReference type="CDD" id="cd17932">
    <property type="entry name" value="DEXQc_UvrD"/>
    <property type="match status" value="1"/>
</dbReference>
<dbReference type="EC" id="5.6.2.4" evidence="9"/>
<comment type="catalytic activity">
    <reaction evidence="11">
        <text>ATP + H2O = ADP + phosphate + H(+)</text>
        <dbReference type="Rhea" id="RHEA:13065"/>
        <dbReference type="ChEBI" id="CHEBI:15377"/>
        <dbReference type="ChEBI" id="CHEBI:15378"/>
        <dbReference type="ChEBI" id="CHEBI:30616"/>
        <dbReference type="ChEBI" id="CHEBI:43474"/>
        <dbReference type="ChEBI" id="CHEBI:456216"/>
        <dbReference type="EC" id="5.6.2.4"/>
    </reaction>
</comment>
<dbReference type="PANTHER" id="PTHR11070">
    <property type="entry name" value="UVRD / RECB / PCRA DNA HELICASE FAMILY MEMBER"/>
    <property type="match status" value="1"/>
</dbReference>
<sequence>MQAISNVKISVLDVMRENGFTPNDTQRECILHTNGPLFISAGPGSGKTRVIIWRVVNLIAFHGIAPDEIFLATFTEKAAKQLREGLRSKLSFVSKYTNQIYDISNMKVGTAHSICQSILGDRRFAIGGKRPNLPALIDSLGQYFFFKKKKIWTDLIEAGGYDSEENALGELTSFLSNSNFSSKLKSIDDLITIFNRFSEEDIDTESFKTSDPILKKILKMYDRYIELLSENRNFTDFSNLQKKAYHLLKSNPNSRKVFKHIIVDEYQDTNSIQEKIYFHLASEFNNICVVGDDDQALYRFRGATVENLVQFPERVRSYINVETTKKSLNISYRSKNEIVSTYTKFIELVNWQHETSKNIFYRVHDKNIEANSKDTLNSVFLSSDPDSEEDPYETVAEFCYQLRKNNKVNDYNEIAFLFPSVMNNSKVRSFTEAFENINNKHDLYGTALELKAYAPRANTFLDTDEAIAVWGLFLTVFDRPHFGIQPKGMQLQYRNWMESSKKIIKDLCNLDKNLLEYLNIRKRDVVESRNDFLSFLKMCEVNQINLETEISLEIMNKISETENLSDKCKSEIGRLSKYLNSKYFQESDDTTNKRKYSVQYILNRLTSLDWTILDFFYQCMGFSPFKEWFDLAEQVGDEGPVVNLSQISRYLARYMEEYGTVLSGRLFVNLSENEVREKNLFQLSFFSGFTYGLFRMSETEVEDSENPFPKGRIPFMTIHQSKGLEFPVVVLGSLLKSTKVNTKLEEIVRNGLSKSGGEPLDRIGEYDAMRLFYVALSRPKSMLILNVHEWTRGGEPSRVFEPFKRLIRERNYKTIKSLKIKDLPNLGDEEQNDLGKAYSYTADFLHYLRCPRQYMIVRKYQFAESRSQTMLFGSLVHQTIEDLHYRLKELQG</sequence>
<evidence type="ECO:0000256" key="1">
    <source>
        <dbReference type="ARBA" id="ARBA00009922"/>
    </source>
</evidence>
<evidence type="ECO:0000256" key="3">
    <source>
        <dbReference type="ARBA" id="ARBA00022801"/>
    </source>
</evidence>
<evidence type="ECO:0000313" key="14">
    <source>
        <dbReference type="EMBL" id="MCW7506119.1"/>
    </source>
</evidence>
<evidence type="ECO:0000256" key="2">
    <source>
        <dbReference type="ARBA" id="ARBA00022741"/>
    </source>
</evidence>
<comment type="catalytic activity">
    <reaction evidence="8">
        <text>Couples ATP hydrolysis with the unwinding of duplex DNA by translocating in the 3'-5' direction.</text>
        <dbReference type="EC" id="5.6.2.4"/>
    </reaction>
</comment>
<evidence type="ECO:0000256" key="5">
    <source>
        <dbReference type="ARBA" id="ARBA00022840"/>
    </source>
</evidence>
<dbReference type="Gene3D" id="1.10.10.160">
    <property type="match status" value="1"/>
</dbReference>
<dbReference type="PROSITE" id="PS51198">
    <property type="entry name" value="UVRD_HELICASE_ATP_BIND"/>
    <property type="match status" value="1"/>
</dbReference>